<proteinExistence type="predicted"/>
<sequence>MKLIKTILVGLIGLTMMFAQDQGQGNQQPPPEAQAYMQKYQETGDANEAFEAAAAVARANAEQGDDWDEQLFNDCKAEAKGAHDGVMDDTNDPQEAFKAAMQAACVCSGDCPPYHPSVMKSVHKYKKNDWAVDESKEGNEEWMAAYDDYDNWKDWRPRGGDDHDGQGGDHDGQGGDHDGQGGDH</sequence>
<feature type="non-terminal residue" evidence="2">
    <location>
        <position position="184"/>
    </location>
</feature>
<gene>
    <name evidence="2" type="ORF">METZ01_LOCUS123122</name>
</gene>
<evidence type="ECO:0000256" key="1">
    <source>
        <dbReference type="SAM" id="MobiDB-lite"/>
    </source>
</evidence>
<dbReference type="AlphaFoldDB" id="A0A381XZV3"/>
<protein>
    <submittedName>
        <fullName evidence="2">Uncharacterized protein</fullName>
    </submittedName>
</protein>
<evidence type="ECO:0000313" key="2">
    <source>
        <dbReference type="EMBL" id="SVA70268.1"/>
    </source>
</evidence>
<reference evidence="2" key="1">
    <citation type="submission" date="2018-05" db="EMBL/GenBank/DDBJ databases">
        <authorList>
            <person name="Lanie J.A."/>
            <person name="Ng W.-L."/>
            <person name="Kazmierczak K.M."/>
            <person name="Andrzejewski T.M."/>
            <person name="Davidsen T.M."/>
            <person name="Wayne K.J."/>
            <person name="Tettelin H."/>
            <person name="Glass J.I."/>
            <person name="Rusch D."/>
            <person name="Podicherti R."/>
            <person name="Tsui H.-C.T."/>
            <person name="Winkler M.E."/>
        </authorList>
    </citation>
    <scope>NUCLEOTIDE SEQUENCE</scope>
</reference>
<feature type="region of interest" description="Disordered" evidence="1">
    <location>
        <begin position="151"/>
        <end position="184"/>
    </location>
</feature>
<name>A0A381XZV3_9ZZZZ</name>
<organism evidence="2">
    <name type="scientific">marine metagenome</name>
    <dbReference type="NCBI Taxonomy" id="408172"/>
    <lineage>
        <taxon>unclassified sequences</taxon>
        <taxon>metagenomes</taxon>
        <taxon>ecological metagenomes</taxon>
    </lineage>
</organism>
<dbReference type="EMBL" id="UINC01016979">
    <property type="protein sequence ID" value="SVA70268.1"/>
    <property type="molecule type" value="Genomic_DNA"/>
</dbReference>
<accession>A0A381XZV3</accession>